<dbReference type="SMART" id="SM00184">
    <property type="entry name" value="RING"/>
    <property type="match status" value="1"/>
</dbReference>
<keyword evidence="1" id="KW-0862">Zinc</keyword>
<keyword evidence="5" id="KW-1185">Reference proteome</keyword>
<reference evidence="4" key="1">
    <citation type="submission" date="2020-06" db="EMBL/GenBank/DDBJ databases">
        <authorList>
            <consortium name="Plant Systems Biology data submission"/>
        </authorList>
    </citation>
    <scope>NUCLEOTIDE SEQUENCE</scope>
    <source>
        <strain evidence="4">D6</strain>
    </source>
</reference>
<dbReference type="OrthoDB" id="428577at2759"/>
<dbReference type="InterPro" id="IPR013083">
    <property type="entry name" value="Znf_RING/FYVE/PHD"/>
</dbReference>
<dbReference type="InterPro" id="IPR029071">
    <property type="entry name" value="Ubiquitin-like_domsf"/>
</dbReference>
<dbReference type="SMART" id="SM00213">
    <property type="entry name" value="UBQ"/>
    <property type="match status" value="1"/>
</dbReference>
<dbReference type="PROSITE" id="PS50089">
    <property type="entry name" value="ZF_RING_2"/>
    <property type="match status" value="1"/>
</dbReference>
<dbReference type="GO" id="GO:0008270">
    <property type="term" value="F:zinc ion binding"/>
    <property type="evidence" value="ECO:0007669"/>
    <property type="project" value="UniProtKB-KW"/>
</dbReference>
<dbReference type="PANTHER" id="PTHR10666">
    <property type="entry name" value="UBIQUITIN"/>
    <property type="match status" value="1"/>
</dbReference>
<dbReference type="SUPFAM" id="SSF57850">
    <property type="entry name" value="RING/U-box"/>
    <property type="match status" value="1"/>
</dbReference>
<accession>A0A9N8DQX2</accession>
<sequence length="463" mass="51500">MATNFVECAKWIAKKRPGLVGKDAFVSFLLGDFGSHTVQCLNGTWPKAHPWTVANSLCYDRPILVRYGSIAEEPCAIEITVQGLPEGAISLKCFPAVTTVSCLKALLVKKGVVPEDEIESFSLAREGLSLVEEDKTLQVYHINRDAFLSISSRSPHSRFPAAPATAQIFVKTVTGKTVVFSKFGAQSTVYDVMCWICKHEGIPVSKQRINFAGKQLEDSRALLDCNIQREATLHLTLCLQGGGQIGAEFVDVTREDAIQAHAWSLFAPRWRTARLGLSIEGRCSNRECRAYGKLFIDNMGLSSFDLVLDQFCHCPLCHVTAAAIKPGFNNCLWKVVAIKENSLSIYRTPWNRAGDMYTTYDEHIAGKANYSRLQVFVRALPECRYADHDGNLCNLEKQENCPICLDNLDNGEQTCKFDSTECGHWYHADCIAKWRAARVHSPGGCYCPICRAEEYSEISDSSE</sequence>
<dbReference type="Proteomes" id="UP001153069">
    <property type="component" value="Unassembled WGS sequence"/>
</dbReference>
<dbReference type="Pfam" id="PF00240">
    <property type="entry name" value="ubiquitin"/>
    <property type="match status" value="1"/>
</dbReference>
<dbReference type="InterPro" id="IPR000626">
    <property type="entry name" value="Ubiquitin-like_dom"/>
</dbReference>
<organism evidence="4 5">
    <name type="scientific">Seminavis robusta</name>
    <dbReference type="NCBI Taxonomy" id="568900"/>
    <lineage>
        <taxon>Eukaryota</taxon>
        <taxon>Sar</taxon>
        <taxon>Stramenopiles</taxon>
        <taxon>Ochrophyta</taxon>
        <taxon>Bacillariophyta</taxon>
        <taxon>Bacillariophyceae</taxon>
        <taxon>Bacillariophycidae</taxon>
        <taxon>Naviculales</taxon>
        <taxon>Naviculaceae</taxon>
        <taxon>Seminavis</taxon>
    </lineage>
</organism>
<dbReference type="SUPFAM" id="SSF54236">
    <property type="entry name" value="Ubiquitin-like"/>
    <property type="match status" value="1"/>
</dbReference>
<evidence type="ECO:0000256" key="1">
    <source>
        <dbReference type="PROSITE-ProRule" id="PRU00175"/>
    </source>
</evidence>
<gene>
    <name evidence="4" type="ORF">SEMRO_286_G108270.1</name>
</gene>
<dbReference type="InterPro" id="IPR019956">
    <property type="entry name" value="Ubiquitin_dom"/>
</dbReference>
<dbReference type="EMBL" id="CAICTM010000285">
    <property type="protein sequence ID" value="CAB9506946.1"/>
    <property type="molecule type" value="Genomic_DNA"/>
</dbReference>
<feature type="domain" description="Ubiquitin-like" evidence="2">
    <location>
        <begin position="166"/>
        <end position="242"/>
    </location>
</feature>
<evidence type="ECO:0000259" key="3">
    <source>
        <dbReference type="PROSITE" id="PS50089"/>
    </source>
</evidence>
<keyword evidence="1" id="KW-0863">Zinc-finger</keyword>
<dbReference type="InterPro" id="IPR050158">
    <property type="entry name" value="Ubiquitin_ubiquitin-like"/>
</dbReference>
<dbReference type="Gene3D" id="3.10.20.90">
    <property type="entry name" value="Phosphatidylinositol 3-kinase Catalytic Subunit, Chain A, domain 1"/>
    <property type="match status" value="1"/>
</dbReference>
<evidence type="ECO:0000259" key="2">
    <source>
        <dbReference type="PROSITE" id="PS50053"/>
    </source>
</evidence>
<proteinExistence type="predicted"/>
<name>A0A9N8DQX2_9STRA</name>
<feature type="domain" description="RING-type" evidence="3">
    <location>
        <begin position="401"/>
        <end position="451"/>
    </location>
</feature>
<keyword evidence="1" id="KW-0479">Metal-binding</keyword>
<evidence type="ECO:0000313" key="5">
    <source>
        <dbReference type="Proteomes" id="UP001153069"/>
    </source>
</evidence>
<dbReference type="Gene3D" id="3.30.40.10">
    <property type="entry name" value="Zinc/RING finger domain, C3HC4 (zinc finger)"/>
    <property type="match status" value="1"/>
</dbReference>
<dbReference type="AlphaFoldDB" id="A0A9N8DQX2"/>
<protein>
    <submittedName>
        <fullName evidence="4">Polyubiquitin</fullName>
    </submittedName>
</protein>
<dbReference type="InterPro" id="IPR001841">
    <property type="entry name" value="Znf_RING"/>
</dbReference>
<evidence type="ECO:0000313" key="4">
    <source>
        <dbReference type="EMBL" id="CAB9506946.1"/>
    </source>
</evidence>
<dbReference type="PROSITE" id="PS50053">
    <property type="entry name" value="UBIQUITIN_2"/>
    <property type="match status" value="1"/>
</dbReference>
<dbReference type="PRINTS" id="PR00348">
    <property type="entry name" value="UBIQUITIN"/>
</dbReference>
<comment type="caution">
    <text evidence="4">The sequence shown here is derived from an EMBL/GenBank/DDBJ whole genome shotgun (WGS) entry which is preliminary data.</text>
</comment>
<dbReference type="Pfam" id="PF13639">
    <property type="entry name" value="zf-RING_2"/>
    <property type="match status" value="1"/>
</dbReference>